<protein>
    <submittedName>
        <fullName evidence="5">Uu.00g013840.m01.CDS01</fullName>
    </submittedName>
</protein>
<feature type="region of interest" description="Disordered" evidence="3">
    <location>
        <begin position="365"/>
        <end position="441"/>
    </location>
</feature>
<evidence type="ECO:0000313" key="6">
    <source>
        <dbReference type="Proteomes" id="UP001295740"/>
    </source>
</evidence>
<dbReference type="InterPro" id="IPR044876">
    <property type="entry name" value="HRDC_dom_sf"/>
</dbReference>
<dbReference type="CDD" id="cd06141">
    <property type="entry name" value="WRN_exo"/>
    <property type="match status" value="1"/>
</dbReference>
<evidence type="ECO:0000259" key="4">
    <source>
        <dbReference type="PROSITE" id="PS50967"/>
    </source>
</evidence>
<evidence type="ECO:0000256" key="2">
    <source>
        <dbReference type="ARBA" id="ARBA00022801"/>
    </source>
</evidence>
<keyword evidence="1" id="KW-0540">Nuclease</keyword>
<dbReference type="SUPFAM" id="SSF47819">
    <property type="entry name" value="HRDC-like"/>
    <property type="match status" value="1"/>
</dbReference>
<feature type="compositionally biased region" description="Polar residues" evidence="3">
    <location>
        <begin position="225"/>
        <end position="237"/>
    </location>
</feature>
<dbReference type="GO" id="GO:0005737">
    <property type="term" value="C:cytoplasm"/>
    <property type="evidence" value="ECO:0007669"/>
    <property type="project" value="TreeGrafter"/>
</dbReference>
<evidence type="ECO:0000313" key="5">
    <source>
        <dbReference type="EMBL" id="CAJ2513265.1"/>
    </source>
</evidence>
<dbReference type="Gene3D" id="1.10.150.80">
    <property type="entry name" value="HRDC domain"/>
    <property type="match status" value="1"/>
</dbReference>
<dbReference type="InterPro" id="IPR002121">
    <property type="entry name" value="HRDC_dom"/>
</dbReference>
<feature type="region of interest" description="Disordered" evidence="3">
    <location>
        <begin position="308"/>
        <end position="352"/>
    </location>
</feature>
<feature type="compositionally biased region" description="Pro residues" evidence="3">
    <location>
        <begin position="336"/>
        <end position="349"/>
    </location>
</feature>
<dbReference type="InterPro" id="IPR036397">
    <property type="entry name" value="RNaseH_sf"/>
</dbReference>
<organism evidence="5 6">
    <name type="scientific">Anthostomella pinea</name>
    <dbReference type="NCBI Taxonomy" id="933095"/>
    <lineage>
        <taxon>Eukaryota</taxon>
        <taxon>Fungi</taxon>
        <taxon>Dikarya</taxon>
        <taxon>Ascomycota</taxon>
        <taxon>Pezizomycotina</taxon>
        <taxon>Sordariomycetes</taxon>
        <taxon>Xylariomycetidae</taxon>
        <taxon>Xylariales</taxon>
        <taxon>Xylariaceae</taxon>
        <taxon>Anthostomella</taxon>
    </lineage>
</organism>
<dbReference type="GO" id="GO:0000166">
    <property type="term" value="F:nucleotide binding"/>
    <property type="evidence" value="ECO:0007669"/>
    <property type="project" value="InterPro"/>
</dbReference>
<reference evidence="5" key="1">
    <citation type="submission" date="2023-10" db="EMBL/GenBank/DDBJ databases">
        <authorList>
            <person name="Hackl T."/>
        </authorList>
    </citation>
    <scope>NUCLEOTIDE SEQUENCE</scope>
</reference>
<dbReference type="Proteomes" id="UP001295740">
    <property type="component" value="Unassembled WGS sequence"/>
</dbReference>
<dbReference type="Gene3D" id="3.30.420.10">
    <property type="entry name" value="Ribonuclease H-like superfamily/Ribonuclease H"/>
    <property type="match status" value="1"/>
</dbReference>
<dbReference type="InterPro" id="IPR051132">
    <property type="entry name" value="3-5_Exonuclease_domain"/>
</dbReference>
<dbReference type="Pfam" id="PF01612">
    <property type="entry name" value="DNA_pol_A_exo1"/>
    <property type="match status" value="1"/>
</dbReference>
<feature type="compositionally biased region" description="Polar residues" evidence="3">
    <location>
        <begin position="428"/>
        <end position="441"/>
    </location>
</feature>
<feature type="compositionally biased region" description="Low complexity" evidence="3">
    <location>
        <begin position="314"/>
        <end position="335"/>
    </location>
</feature>
<keyword evidence="6" id="KW-1185">Reference proteome</keyword>
<dbReference type="PANTHER" id="PTHR13620:SF104">
    <property type="entry name" value="EXONUCLEASE 3'-5' DOMAIN-CONTAINING PROTEIN 2"/>
    <property type="match status" value="1"/>
</dbReference>
<gene>
    <name evidence="5" type="ORF">KHLLAP_LOCUS13733</name>
</gene>
<dbReference type="InterPro" id="IPR002562">
    <property type="entry name" value="3'-5'_exonuclease_dom"/>
</dbReference>
<accession>A0AAI8YQC0</accession>
<dbReference type="PROSITE" id="PS50967">
    <property type="entry name" value="HRDC"/>
    <property type="match status" value="1"/>
</dbReference>
<dbReference type="EMBL" id="CAUWAG010000020">
    <property type="protein sequence ID" value="CAJ2513265.1"/>
    <property type="molecule type" value="Genomic_DNA"/>
</dbReference>
<dbReference type="InterPro" id="IPR012337">
    <property type="entry name" value="RNaseH-like_sf"/>
</dbReference>
<evidence type="ECO:0000256" key="3">
    <source>
        <dbReference type="SAM" id="MobiDB-lite"/>
    </source>
</evidence>
<dbReference type="PANTHER" id="PTHR13620">
    <property type="entry name" value="3-5 EXONUCLEASE"/>
    <property type="match status" value="1"/>
</dbReference>
<dbReference type="Pfam" id="PF00570">
    <property type="entry name" value="HRDC"/>
    <property type="match status" value="1"/>
</dbReference>
<dbReference type="GO" id="GO:0003676">
    <property type="term" value="F:nucleic acid binding"/>
    <property type="evidence" value="ECO:0007669"/>
    <property type="project" value="InterPro"/>
</dbReference>
<keyword evidence="2" id="KW-0378">Hydrolase</keyword>
<name>A0AAI8YQC0_9PEZI</name>
<feature type="region of interest" description="Disordered" evidence="3">
    <location>
        <begin position="211"/>
        <end position="237"/>
    </location>
</feature>
<feature type="domain" description="HRDC" evidence="4">
    <location>
        <begin position="234"/>
        <end position="315"/>
    </location>
</feature>
<dbReference type="InterPro" id="IPR010997">
    <property type="entry name" value="HRDC-like_sf"/>
</dbReference>
<evidence type="ECO:0000256" key="1">
    <source>
        <dbReference type="ARBA" id="ARBA00022722"/>
    </source>
</evidence>
<proteinExistence type="predicted"/>
<dbReference type="SUPFAM" id="SSF53098">
    <property type="entry name" value="Ribonuclease H-like"/>
    <property type="match status" value="1"/>
</dbReference>
<dbReference type="AlphaFoldDB" id="A0AAI8YQC0"/>
<sequence length="441" mass="48267">MRSLSSISAFTPATSPLAPSLRRIIESPSVIKAGSSVIGDFRRLREFLELKPQGAIELSHLHNLVTYGGGDSEDQWRKCTTGSCALAEQVKIHLGLPLKKAPVARSDWSRKRLIKEQRLYAASDAYAGFMLYHRLESKRAAMDPRPGPLLFAERYTWFNGVQGLGTQLLLVRHMSTGSDRDTIESLEVDAEEQEALVEWIAPSNTAAARGNPYQRVAKSWKPKTTGAQSSGRATSARNPLLEALKAHRERVARQKSLELYAVASNEALKGMARDRPRNTMQVKGVGKKLCDKWGDAWLNMVEKQIQDKEDTENGAAEQQGASQASSPQTTASSQPEPAPTTPSRAPPPLRLTGLSTTMERTRLGGYGIQSDPLVLDDSSDEAPEVERTESAAAPGRSDQSTPSRPPKRKRTEQQPAGPRHGLYKFFSVQKTGNSTAGRGKS</sequence>
<comment type="caution">
    <text evidence="5">The sequence shown here is derived from an EMBL/GenBank/DDBJ whole genome shotgun (WGS) entry which is preliminary data.</text>
</comment>
<dbReference type="GO" id="GO:0005634">
    <property type="term" value="C:nucleus"/>
    <property type="evidence" value="ECO:0007669"/>
    <property type="project" value="TreeGrafter"/>
</dbReference>
<dbReference type="GO" id="GO:0008408">
    <property type="term" value="F:3'-5' exonuclease activity"/>
    <property type="evidence" value="ECO:0007669"/>
    <property type="project" value="InterPro"/>
</dbReference>
<dbReference type="GO" id="GO:0006139">
    <property type="term" value="P:nucleobase-containing compound metabolic process"/>
    <property type="evidence" value="ECO:0007669"/>
    <property type="project" value="InterPro"/>
</dbReference>